<organism evidence="2 3">
    <name type="scientific">Wallemia mellicola</name>
    <dbReference type="NCBI Taxonomy" id="1708541"/>
    <lineage>
        <taxon>Eukaryota</taxon>
        <taxon>Fungi</taxon>
        <taxon>Dikarya</taxon>
        <taxon>Basidiomycota</taxon>
        <taxon>Wallemiomycotina</taxon>
        <taxon>Wallemiomycetes</taxon>
        <taxon>Wallemiales</taxon>
        <taxon>Wallemiaceae</taxon>
        <taxon>Wallemia</taxon>
    </lineage>
</organism>
<evidence type="ECO:0000313" key="3">
    <source>
        <dbReference type="Proteomes" id="UP000309601"/>
    </source>
</evidence>
<keyword evidence="1" id="KW-0812">Transmembrane</keyword>
<feature type="transmembrane region" description="Helical" evidence="1">
    <location>
        <begin position="20"/>
        <end position="42"/>
    </location>
</feature>
<proteinExistence type="predicted"/>
<evidence type="ECO:0000313" key="2">
    <source>
        <dbReference type="EMBL" id="TIC66966.1"/>
    </source>
</evidence>
<sequence>MTDTPVTKRVQNLVRTFNDVRLDGLSLVLLFGGIFFGLWQSYTDYYNLKQMEGNVMSLLVDALIACQYFIFSVLEAKHVFCRLRYKKHYADWIVAQPDKLINRRFRCLVAIALSGLFKVLKTLFVYHKIAIAIDIIKDHVLYAEAFAVLAFSLDIAYLQELSESPSDPVENDLESKSGHSGIEQIMESTLSVQAPSDIPMSGIHAQVSVNTLVSQPISSDN</sequence>
<evidence type="ECO:0000256" key="1">
    <source>
        <dbReference type="SAM" id="Phobius"/>
    </source>
</evidence>
<keyword evidence="1" id="KW-1133">Transmembrane helix</keyword>
<name>A0AB38MX47_9BASI</name>
<protein>
    <submittedName>
        <fullName evidence="2">Uncharacterized protein</fullName>
    </submittedName>
</protein>
<comment type="caution">
    <text evidence="2">The sequence shown here is derived from an EMBL/GenBank/DDBJ whole genome shotgun (WGS) entry which is preliminary data.</text>
</comment>
<dbReference type="EMBL" id="SPRW01000014">
    <property type="protein sequence ID" value="TIC66966.1"/>
    <property type="molecule type" value="Genomic_DNA"/>
</dbReference>
<keyword evidence="1" id="KW-0472">Membrane</keyword>
<feature type="transmembrane region" description="Helical" evidence="1">
    <location>
        <begin position="54"/>
        <end position="74"/>
    </location>
</feature>
<gene>
    <name evidence="2" type="ORF">E3Q02_01689</name>
</gene>
<reference evidence="2 3" key="1">
    <citation type="submission" date="2019-03" db="EMBL/GenBank/DDBJ databases">
        <title>Sequencing 25 genomes of Wallemia mellicola.</title>
        <authorList>
            <person name="Gostincar C."/>
        </authorList>
    </citation>
    <scope>NUCLEOTIDE SEQUENCE [LARGE SCALE GENOMIC DNA]</scope>
    <source>
        <strain evidence="2 3">EXF-1274</strain>
    </source>
</reference>
<feature type="transmembrane region" description="Helical" evidence="1">
    <location>
        <begin position="107"/>
        <end position="127"/>
    </location>
</feature>
<dbReference type="AlphaFoldDB" id="A0AB38MX47"/>
<accession>A0AB38MX47</accession>
<dbReference type="Proteomes" id="UP000309601">
    <property type="component" value="Unassembled WGS sequence"/>
</dbReference>